<evidence type="ECO:0000313" key="8">
    <source>
        <dbReference type="EMBL" id="SNS35951.1"/>
    </source>
</evidence>
<comment type="subcellular location">
    <subcellularLocation>
        <location evidence="1">Cell outer membrane</location>
    </subcellularLocation>
</comment>
<keyword evidence="4" id="KW-0472">Membrane</keyword>
<dbReference type="SUPFAM" id="SSF49464">
    <property type="entry name" value="Carboxypeptidase regulatory domain-like"/>
    <property type="match status" value="1"/>
</dbReference>
<dbReference type="Pfam" id="PF25183">
    <property type="entry name" value="OMP_b-brl_4"/>
    <property type="match status" value="1"/>
</dbReference>
<dbReference type="InterPro" id="IPR012910">
    <property type="entry name" value="Plug_dom"/>
</dbReference>
<dbReference type="InterPro" id="IPR037066">
    <property type="entry name" value="Plug_dom_sf"/>
</dbReference>
<dbReference type="InterPro" id="IPR057601">
    <property type="entry name" value="Oar-like_b-barrel"/>
</dbReference>
<keyword evidence="8" id="KW-0675">Receptor</keyword>
<dbReference type="AlphaFoldDB" id="A0A239DV21"/>
<dbReference type="SUPFAM" id="SSF56935">
    <property type="entry name" value="Porins"/>
    <property type="match status" value="1"/>
</dbReference>
<dbReference type="GO" id="GO:0009279">
    <property type="term" value="C:cell outer membrane"/>
    <property type="evidence" value="ECO:0007669"/>
    <property type="project" value="UniProtKB-SubCell"/>
</dbReference>
<dbReference type="Gene3D" id="2.170.130.10">
    <property type="entry name" value="TonB-dependent receptor, plug domain"/>
    <property type="match status" value="1"/>
</dbReference>
<dbReference type="OrthoDB" id="97893at2"/>
<dbReference type="PROSITE" id="PS01156">
    <property type="entry name" value="TONB_DEPENDENT_REC_2"/>
    <property type="match status" value="1"/>
</dbReference>
<evidence type="ECO:0000256" key="5">
    <source>
        <dbReference type="ARBA" id="ARBA00023237"/>
    </source>
</evidence>
<dbReference type="EMBL" id="FZOU01000001">
    <property type="protein sequence ID" value="SNS35951.1"/>
    <property type="molecule type" value="Genomic_DNA"/>
</dbReference>
<dbReference type="InterPro" id="IPR010917">
    <property type="entry name" value="TonB_rcpt_CS"/>
</dbReference>
<dbReference type="Pfam" id="PF13620">
    <property type="entry name" value="CarboxypepD_reg"/>
    <property type="match status" value="1"/>
</dbReference>
<protein>
    <submittedName>
        <fullName evidence="8">TonB-dependent Receptor Plug Domain</fullName>
    </submittedName>
</protein>
<evidence type="ECO:0000259" key="6">
    <source>
        <dbReference type="Pfam" id="PF07715"/>
    </source>
</evidence>
<name>A0A239DV21_9BACT</name>
<keyword evidence="3" id="KW-0798">TonB box</keyword>
<gene>
    <name evidence="8" type="ORF">SAMN05421770_101648</name>
</gene>
<proteinExistence type="predicted"/>
<dbReference type="Pfam" id="PF07715">
    <property type="entry name" value="Plug"/>
    <property type="match status" value="1"/>
</dbReference>
<keyword evidence="9" id="KW-1185">Reference proteome</keyword>
<dbReference type="Gene3D" id="2.40.170.20">
    <property type="entry name" value="TonB-dependent receptor, beta-barrel domain"/>
    <property type="match status" value="1"/>
</dbReference>
<dbReference type="InterPro" id="IPR036942">
    <property type="entry name" value="Beta-barrel_TonB_sf"/>
</dbReference>
<sequence>MLFLSALRACSARPASRRSNPFIAVTLCVLALLFGAASNALGQARSTGTVAGNITDAKGNVVITAVVTLTSAEQNTTFTANANGKGEYLLTDVPVGTYNLTVSAPNFQNYVISSIAVDAEQNVRLDARLEVGTASESVTVEAAGMTVDTRSATIGTVIDNKLVEELPIDGQNVVALAALLPGVSGVNAPTTFTSDTAGPTFNVSGSRNNQNLFLLDGFLWNNAFYNTGLNFPPPHAMSEVSVLLDNYKAEFGRNAGSVFNAITRRGANTIHGTLWEYLQNSVFDATDWISHQNPHLVQNQFGATLGGPIKRDKAFFFLTFQDLRSAGQVVAIAQTPTYAERGLISPGVGLPCTSTYFAGQTCANFLASFPAGSNPNQVLQNPVYSSTYGATAISQLNSTYAQQGGTGTSPCVTALTAYMNSNNAATTKRYLPNAEIPSNCFNPVAVNFLSQYVPVPNQPSIGNAPPQALSTAKQPRNDYNGMARIDLNLGAHTLDAHFYMTSVNDITSNSVSQGQGIANYEQDRNTGGIAFGGVGDTWVLSSNKLNIFRTGYKRYKYSIDPTDPTTLGALGSALIIPGSPSLPRLEATNQFTLGSATSARSYTLNANYEASDNFSWTKGNHNLQFGAQYLELQYIHRFDQSPFIESEQQNTETSLGDFLLGLIYTETFGNFTNLSAQQHVFYFYGQDDWRASSRLTVSAGLRYELPFQWYQPDGQSLTFIPGYQSAVFPGAPPSMAYVGDHGLGKGIVSNRFNDFAPRVGLAYDVFGNGKTSIRAGFGIFFDAINANIVGVGEPYHYGVTYAQPNGSFSNPLLGQNPIPANYVKGNPQFAGPYSVNFADKNLTTPYTEAFNIGIQQRVLNSATLEINYVGKLGRHQIVQFDLNPAIYDCSGGYFASNPAVYCADASTASSSYQARVVYPGYNYGGQGVVDNASVGTSNYNGMQVIYKQRSRKSLSALASYTYSRSLDIQSNGQTNTANVPMPFNLRSQYGPSDFQATHIFNGGFVWLTPSVRFGPRFMQGLANGWRLGGIFNARSGNPINIYLAGDLSYTDERPQRPNLVPGVSPYPAPGRSRAAEVASWFNTAAFVNPTPGTFGNVSRNSLYGPAFITTNGSVGRFFQLTQGRDLEFKADAFNLFNQPNFANPNTQLASATSALGNFGTIRSTVGTNGVVGTNGRRLQLSLLLHF</sequence>
<evidence type="ECO:0000256" key="2">
    <source>
        <dbReference type="ARBA" id="ARBA00022729"/>
    </source>
</evidence>
<organism evidence="8 9">
    <name type="scientific">Granulicella rosea</name>
    <dbReference type="NCBI Taxonomy" id="474952"/>
    <lineage>
        <taxon>Bacteria</taxon>
        <taxon>Pseudomonadati</taxon>
        <taxon>Acidobacteriota</taxon>
        <taxon>Terriglobia</taxon>
        <taxon>Terriglobales</taxon>
        <taxon>Acidobacteriaceae</taxon>
        <taxon>Granulicella</taxon>
    </lineage>
</organism>
<accession>A0A239DV21</accession>
<reference evidence="8 9" key="1">
    <citation type="submission" date="2017-06" db="EMBL/GenBank/DDBJ databases">
        <authorList>
            <person name="Kim H.J."/>
            <person name="Triplett B.A."/>
        </authorList>
    </citation>
    <scope>NUCLEOTIDE SEQUENCE [LARGE SCALE GENOMIC DNA]</scope>
    <source>
        <strain evidence="8 9">DSM 18704</strain>
    </source>
</reference>
<keyword evidence="2" id="KW-0732">Signal</keyword>
<feature type="domain" description="TonB-dependent transporter Oar-like beta-barrel" evidence="7">
    <location>
        <begin position="262"/>
        <end position="1179"/>
    </location>
</feature>
<evidence type="ECO:0000259" key="7">
    <source>
        <dbReference type="Pfam" id="PF25183"/>
    </source>
</evidence>
<feature type="domain" description="TonB-dependent receptor plug" evidence="6">
    <location>
        <begin position="168"/>
        <end position="255"/>
    </location>
</feature>
<dbReference type="InterPro" id="IPR008969">
    <property type="entry name" value="CarboxyPept-like_regulatory"/>
</dbReference>
<dbReference type="Proteomes" id="UP000198356">
    <property type="component" value="Unassembled WGS sequence"/>
</dbReference>
<evidence type="ECO:0000256" key="4">
    <source>
        <dbReference type="ARBA" id="ARBA00023136"/>
    </source>
</evidence>
<evidence type="ECO:0000256" key="1">
    <source>
        <dbReference type="ARBA" id="ARBA00004442"/>
    </source>
</evidence>
<evidence type="ECO:0000256" key="3">
    <source>
        <dbReference type="ARBA" id="ARBA00023077"/>
    </source>
</evidence>
<keyword evidence="5" id="KW-0998">Cell outer membrane</keyword>
<dbReference type="Gene3D" id="2.60.40.1120">
    <property type="entry name" value="Carboxypeptidase-like, regulatory domain"/>
    <property type="match status" value="1"/>
</dbReference>
<evidence type="ECO:0000313" key="9">
    <source>
        <dbReference type="Proteomes" id="UP000198356"/>
    </source>
</evidence>